<dbReference type="PATRIC" id="fig|242163.4.peg.1192"/>
<dbReference type="PANTHER" id="PTHR41521">
    <property type="match status" value="1"/>
</dbReference>
<gene>
    <name evidence="2" type="ORF">BVER_06146c</name>
</gene>
<protein>
    <recommendedName>
        <fullName evidence="1">DUF1330 domain-containing protein</fullName>
    </recommendedName>
</protein>
<name>A0A0L0MIC7_9BURK</name>
<dbReference type="OrthoDB" id="121598at2"/>
<feature type="domain" description="DUF1330" evidence="1">
    <location>
        <begin position="3"/>
        <end position="96"/>
    </location>
</feature>
<dbReference type="EMBL" id="LFJJ01000013">
    <property type="protein sequence ID" value="KND61729.1"/>
    <property type="molecule type" value="Genomic_DNA"/>
</dbReference>
<evidence type="ECO:0000313" key="2">
    <source>
        <dbReference type="EMBL" id="KND61729.1"/>
    </source>
</evidence>
<dbReference type="PANTHER" id="PTHR41521:SF4">
    <property type="entry name" value="BLR0684 PROTEIN"/>
    <property type="match status" value="1"/>
</dbReference>
<dbReference type="AlphaFoldDB" id="A0A0L0MIC7"/>
<evidence type="ECO:0000313" key="3">
    <source>
        <dbReference type="Proteomes" id="UP000036959"/>
    </source>
</evidence>
<sequence>MAKGYWVSAYRKINKPEQVQEYSKLATEAIKEHGGRPLVRGTAAMTQGYGIKERTVLIEFDSLDQAIATFNSAKYQEALKVLGDACERDFRIVEGIA</sequence>
<dbReference type="InterPro" id="IPR011008">
    <property type="entry name" value="Dimeric_a/b-barrel"/>
</dbReference>
<evidence type="ECO:0000259" key="1">
    <source>
        <dbReference type="Pfam" id="PF07045"/>
    </source>
</evidence>
<dbReference type="Gene3D" id="3.30.70.100">
    <property type="match status" value="1"/>
</dbReference>
<dbReference type="SUPFAM" id="SSF54909">
    <property type="entry name" value="Dimeric alpha+beta barrel"/>
    <property type="match status" value="1"/>
</dbReference>
<comment type="caution">
    <text evidence="2">The sequence shown here is derived from an EMBL/GenBank/DDBJ whole genome shotgun (WGS) entry which is preliminary data.</text>
</comment>
<dbReference type="RefSeq" id="WP_050452339.1">
    <property type="nucleotide sequence ID" value="NZ_LFJJ01000013.1"/>
</dbReference>
<dbReference type="Pfam" id="PF07045">
    <property type="entry name" value="DUF1330"/>
    <property type="match status" value="1"/>
</dbReference>
<organism evidence="2 3">
    <name type="scientific">Candidatus Burkholderia verschuerenii</name>
    <dbReference type="NCBI Taxonomy" id="242163"/>
    <lineage>
        <taxon>Bacteria</taxon>
        <taxon>Pseudomonadati</taxon>
        <taxon>Pseudomonadota</taxon>
        <taxon>Betaproteobacteria</taxon>
        <taxon>Burkholderiales</taxon>
        <taxon>Burkholderiaceae</taxon>
        <taxon>Burkholderia</taxon>
    </lineage>
</organism>
<accession>A0A0L0MIC7</accession>
<keyword evidence="3" id="KW-1185">Reference proteome</keyword>
<proteinExistence type="predicted"/>
<dbReference type="Proteomes" id="UP000036959">
    <property type="component" value="Unassembled WGS sequence"/>
</dbReference>
<dbReference type="InterPro" id="IPR010753">
    <property type="entry name" value="DUF1330"/>
</dbReference>
<reference evidence="3" key="1">
    <citation type="submission" date="2015-06" db="EMBL/GenBank/DDBJ databases">
        <title>Comparative genomics of Burkholderia leaf nodule symbionts.</title>
        <authorList>
            <person name="Carlier A."/>
            <person name="Eberl L."/>
            <person name="Pinto-Carbo M."/>
        </authorList>
    </citation>
    <scope>NUCLEOTIDE SEQUENCE [LARGE SCALE GENOMIC DNA]</scope>
    <source>
        <strain evidence="3">UZHbot4</strain>
    </source>
</reference>